<keyword evidence="3" id="KW-1185">Reference proteome</keyword>
<dbReference type="InterPro" id="IPR036770">
    <property type="entry name" value="Ankyrin_rpt-contain_sf"/>
</dbReference>
<name>A0A816BYL1_9BILA</name>
<comment type="caution">
    <text evidence="1">The sequence shown here is derived from an EMBL/GenBank/DDBJ whole genome shotgun (WGS) entry which is preliminary data.</text>
</comment>
<feature type="non-terminal residue" evidence="1">
    <location>
        <position position="136"/>
    </location>
</feature>
<dbReference type="SUPFAM" id="SSF48403">
    <property type="entry name" value="Ankyrin repeat"/>
    <property type="match status" value="1"/>
</dbReference>
<reference evidence="1" key="1">
    <citation type="submission" date="2021-02" db="EMBL/GenBank/DDBJ databases">
        <authorList>
            <person name="Nowell W R."/>
        </authorList>
    </citation>
    <scope>NUCLEOTIDE SEQUENCE</scope>
</reference>
<dbReference type="AlphaFoldDB" id="A0A816BYL1"/>
<gene>
    <name evidence="1" type="ORF">GPM918_LOCUS43270</name>
    <name evidence="2" type="ORF">SRO942_LOCUS44720</name>
</gene>
<evidence type="ECO:0000313" key="1">
    <source>
        <dbReference type="EMBL" id="CAF1613630.1"/>
    </source>
</evidence>
<evidence type="ECO:0000313" key="2">
    <source>
        <dbReference type="EMBL" id="CAF4498681.1"/>
    </source>
</evidence>
<organism evidence="1 3">
    <name type="scientific">Didymodactylos carnosus</name>
    <dbReference type="NCBI Taxonomy" id="1234261"/>
    <lineage>
        <taxon>Eukaryota</taxon>
        <taxon>Metazoa</taxon>
        <taxon>Spiralia</taxon>
        <taxon>Gnathifera</taxon>
        <taxon>Rotifera</taxon>
        <taxon>Eurotatoria</taxon>
        <taxon>Bdelloidea</taxon>
        <taxon>Philodinida</taxon>
        <taxon>Philodinidae</taxon>
        <taxon>Didymodactylos</taxon>
    </lineage>
</organism>
<accession>A0A816BYL1</accession>
<dbReference type="Proteomes" id="UP000663829">
    <property type="component" value="Unassembled WGS sequence"/>
</dbReference>
<proteinExistence type="predicted"/>
<dbReference type="InterPro" id="IPR002110">
    <property type="entry name" value="Ankyrin_rpt"/>
</dbReference>
<dbReference type="Proteomes" id="UP000681722">
    <property type="component" value="Unassembled WGS sequence"/>
</dbReference>
<protein>
    <submittedName>
        <fullName evidence="1">Uncharacterized protein</fullName>
    </submittedName>
</protein>
<dbReference type="EMBL" id="CAJOBC010105602">
    <property type="protein sequence ID" value="CAF4498681.1"/>
    <property type="molecule type" value="Genomic_DNA"/>
</dbReference>
<evidence type="ECO:0000313" key="3">
    <source>
        <dbReference type="Proteomes" id="UP000663829"/>
    </source>
</evidence>
<dbReference type="Pfam" id="PF12796">
    <property type="entry name" value="Ank_2"/>
    <property type="match status" value="1"/>
</dbReference>
<sequence length="136" mass="15713">MNHGRVFSNAKLYKHYEIVDFLNKKVKKNVTDEPIGISPHKNLFDAVLIEDKQKLKKLLSELRCNVHIPKNEKKQTLLHVACLCKFESIVELLLDQKLLVEKDKETGVIPLLLCVQIGHLQSFRLIFKQMLGLNDP</sequence>
<dbReference type="EMBL" id="CAJNOQ010038736">
    <property type="protein sequence ID" value="CAF1613630.1"/>
    <property type="molecule type" value="Genomic_DNA"/>
</dbReference>
<dbReference type="Gene3D" id="1.25.40.20">
    <property type="entry name" value="Ankyrin repeat-containing domain"/>
    <property type="match status" value="1"/>
</dbReference>